<organism evidence="2 3">
    <name type="scientific">Colocasia esculenta</name>
    <name type="common">Wild taro</name>
    <name type="synonym">Arum esculentum</name>
    <dbReference type="NCBI Taxonomy" id="4460"/>
    <lineage>
        <taxon>Eukaryota</taxon>
        <taxon>Viridiplantae</taxon>
        <taxon>Streptophyta</taxon>
        <taxon>Embryophyta</taxon>
        <taxon>Tracheophyta</taxon>
        <taxon>Spermatophyta</taxon>
        <taxon>Magnoliopsida</taxon>
        <taxon>Liliopsida</taxon>
        <taxon>Araceae</taxon>
        <taxon>Aroideae</taxon>
        <taxon>Colocasieae</taxon>
        <taxon>Colocasia</taxon>
    </lineage>
</organism>
<evidence type="ECO:0000313" key="3">
    <source>
        <dbReference type="Proteomes" id="UP000652761"/>
    </source>
</evidence>
<evidence type="ECO:0000256" key="1">
    <source>
        <dbReference type="SAM" id="Phobius"/>
    </source>
</evidence>
<keyword evidence="3" id="KW-1185">Reference proteome</keyword>
<gene>
    <name evidence="2" type="ORF">Taro_014575</name>
</gene>
<protein>
    <submittedName>
        <fullName evidence="2">Uncharacterized protein</fullName>
    </submittedName>
</protein>
<accession>A0A843UJ54</accession>
<proteinExistence type="predicted"/>
<name>A0A843UJ54_COLES</name>
<keyword evidence="1" id="KW-0472">Membrane</keyword>
<feature type="transmembrane region" description="Helical" evidence="1">
    <location>
        <begin position="67"/>
        <end position="87"/>
    </location>
</feature>
<keyword evidence="1" id="KW-1133">Transmembrane helix</keyword>
<evidence type="ECO:0000313" key="2">
    <source>
        <dbReference type="EMBL" id="MQL82106.1"/>
    </source>
</evidence>
<keyword evidence="1" id="KW-0812">Transmembrane</keyword>
<feature type="transmembrane region" description="Helical" evidence="1">
    <location>
        <begin position="24"/>
        <end position="46"/>
    </location>
</feature>
<dbReference type="AlphaFoldDB" id="A0A843UJ54"/>
<dbReference type="EMBL" id="NMUH01000609">
    <property type="protein sequence ID" value="MQL82106.1"/>
    <property type="molecule type" value="Genomic_DNA"/>
</dbReference>
<reference evidence="2" key="1">
    <citation type="submission" date="2017-07" db="EMBL/GenBank/DDBJ databases">
        <title>Taro Niue Genome Assembly and Annotation.</title>
        <authorList>
            <person name="Atibalentja N."/>
            <person name="Keating K."/>
            <person name="Fields C.J."/>
        </authorList>
    </citation>
    <scope>NUCLEOTIDE SEQUENCE</scope>
    <source>
        <strain evidence="2">Niue_2</strain>
        <tissue evidence="2">Leaf</tissue>
    </source>
</reference>
<dbReference type="Proteomes" id="UP000652761">
    <property type="component" value="Unassembled WGS sequence"/>
</dbReference>
<feature type="non-terminal residue" evidence="2">
    <location>
        <position position="1"/>
    </location>
</feature>
<comment type="caution">
    <text evidence="2">The sequence shown here is derived from an EMBL/GenBank/DDBJ whole genome shotgun (WGS) entry which is preliminary data.</text>
</comment>
<sequence>LKVEMDSQIQHRGCGNPLLVGHRALSLCLPVPLCLYVPGVASLFVARTVKCSKEQGSPKHKNLDFSPLFIEVSLLIVFMSFILLKVVPIV</sequence>